<name>A0A392PGT0_9FABA</name>
<dbReference type="Proteomes" id="UP000265520">
    <property type="component" value="Unassembled WGS sequence"/>
</dbReference>
<sequence length="54" mass="6106">MLTKARKKGTKPAWTGDLAWTGLKDYWKSEEFLKISNQNKINRASKRGGAVHTS</sequence>
<dbReference type="AlphaFoldDB" id="A0A392PGT0"/>
<evidence type="ECO:0000313" key="2">
    <source>
        <dbReference type="Proteomes" id="UP000265520"/>
    </source>
</evidence>
<evidence type="ECO:0000313" key="1">
    <source>
        <dbReference type="EMBL" id="MCI11291.1"/>
    </source>
</evidence>
<proteinExistence type="predicted"/>
<organism evidence="1 2">
    <name type="scientific">Trifolium medium</name>
    <dbReference type="NCBI Taxonomy" id="97028"/>
    <lineage>
        <taxon>Eukaryota</taxon>
        <taxon>Viridiplantae</taxon>
        <taxon>Streptophyta</taxon>
        <taxon>Embryophyta</taxon>
        <taxon>Tracheophyta</taxon>
        <taxon>Spermatophyta</taxon>
        <taxon>Magnoliopsida</taxon>
        <taxon>eudicotyledons</taxon>
        <taxon>Gunneridae</taxon>
        <taxon>Pentapetalae</taxon>
        <taxon>rosids</taxon>
        <taxon>fabids</taxon>
        <taxon>Fabales</taxon>
        <taxon>Fabaceae</taxon>
        <taxon>Papilionoideae</taxon>
        <taxon>50 kb inversion clade</taxon>
        <taxon>NPAAA clade</taxon>
        <taxon>Hologalegina</taxon>
        <taxon>IRL clade</taxon>
        <taxon>Trifolieae</taxon>
        <taxon>Trifolium</taxon>
    </lineage>
</organism>
<keyword evidence="2" id="KW-1185">Reference proteome</keyword>
<comment type="caution">
    <text evidence="1">The sequence shown here is derived from an EMBL/GenBank/DDBJ whole genome shotgun (WGS) entry which is preliminary data.</text>
</comment>
<accession>A0A392PGT0</accession>
<feature type="non-terminal residue" evidence="1">
    <location>
        <position position="54"/>
    </location>
</feature>
<dbReference type="EMBL" id="LXQA010079612">
    <property type="protein sequence ID" value="MCI11291.1"/>
    <property type="molecule type" value="Genomic_DNA"/>
</dbReference>
<protein>
    <submittedName>
        <fullName evidence="1">Uncharacterized protein</fullName>
    </submittedName>
</protein>
<reference evidence="1 2" key="1">
    <citation type="journal article" date="2018" name="Front. Plant Sci.">
        <title>Red Clover (Trifolium pratense) and Zigzag Clover (T. medium) - A Picture of Genomic Similarities and Differences.</title>
        <authorList>
            <person name="Dluhosova J."/>
            <person name="Istvanek J."/>
            <person name="Nedelnik J."/>
            <person name="Repkova J."/>
        </authorList>
    </citation>
    <scope>NUCLEOTIDE SEQUENCE [LARGE SCALE GENOMIC DNA]</scope>
    <source>
        <strain evidence="2">cv. 10/8</strain>
        <tissue evidence="1">Leaf</tissue>
    </source>
</reference>